<dbReference type="AlphaFoldDB" id="U9ULK1"/>
<evidence type="ECO:0000313" key="1">
    <source>
        <dbReference type="EMBL" id="ESA20542.1"/>
    </source>
</evidence>
<protein>
    <submittedName>
        <fullName evidence="1">Uncharacterized protein</fullName>
    </submittedName>
</protein>
<dbReference type="HOGENOM" id="CLU_069678_0_0_1"/>
<gene>
    <name evidence="1" type="ORF">GLOINDRAFT_319939</name>
</gene>
<dbReference type="VEuPathDB" id="FungiDB:RhiirFUN_012089"/>
<organism evidence="1">
    <name type="scientific">Rhizophagus irregularis (strain DAOM 181602 / DAOM 197198 / MUCL 43194)</name>
    <name type="common">Arbuscular mycorrhizal fungus</name>
    <name type="synonym">Glomus intraradices</name>
    <dbReference type="NCBI Taxonomy" id="747089"/>
    <lineage>
        <taxon>Eukaryota</taxon>
        <taxon>Fungi</taxon>
        <taxon>Fungi incertae sedis</taxon>
        <taxon>Mucoromycota</taxon>
        <taxon>Glomeromycotina</taxon>
        <taxon>Glomeromycetes</taxon>
        <taxon>Glomerales</taxon>
        <taxon>Glomeraceae</taxon>
        <taxon>Rhizophagus</taxon>
    </lineage>
</organism>
<reference evidence="1" key="1">
    <citation type="submission" date="2013-07" db="EMBL/GenBank/DDBJ databases">
        <title>The genome of an arbuscular mycorrhizal fungus provides insights into the evolution of the oldest plant symbiosis.</title>
        <authorList>
            <consortium name="DOE Joint Genome Institute"/>
            <person name="Tisserant E."/>
            <person name="Malbreil M."/>
            <person name="Kuo A."/>
            <person name="Kohler A."/>
            <person name="Symeonidi A."/>
            <person name="Balestrini R."/>
            <person name="Charron P."/>
            <person name="Duensing N."/>
            <person name="Frei-dit-Frey N."/>
            <person name="Gianinazzi-Pearson V."/>
            <person name="Gilbert B."/>
            <person name="Handa Y."/>
            <person name="Hijri M."/>
            <person name="Kaul R."/>
            <person name="Kawaguchi M."/>
            <person name="Krajinski F."/>
            <person name="Lammers P."/>
            <person name="Lapierre D."/>
            <person name="Masclaux F.G."/>
            <person name="Murat C."/>
            <person name="Morin E."/>
            <person name="Ndikumana S."/>
            <person name="Pagni M."/>
            <person name="Petitpierre D."/>
            <person name="Requena N."/>
            <person name="Rosikiewicz P."/>
            <person name="Riley R."/>
            <person name="Saito K."/>
            <person name="San Clemente H."/>
            <person name="Shapiro H."/>
            <person name="van Tuinen D."/>
            <person name="Becard G."/>
            <person name="Bonfante P."/>
            <person name="Paszkowski U."/>
            <person name="Shachar-Hill Y."/>
            <person name="Young J.P."/>
            <person name="Sanders I.R."/>
            <person name="Henrissat B."/>
            <person name="Rensing S.A."/>
            <person name="Grigoriev I.V."/>
            <person name="Corradi N."/>
            <person name="Roux C."/>
            <person name="Martin F."/>
        </authorList>
    </citation>
    <scope>NUCLEOTIDE SEQUENCE</scope>
    <source>
        <strain evidence="1">DAOM 197198</strain>
    </source>
</reference>
<name>U9ULK1_RHIID</name>
<proteinExistence type="predicted"/>
<sequence length="269" mass="31684">MMSTSEAELLIPYGKYFEFFPTKVWSLQHFSKMISEYYEINDKRVIHNMFYKMLKSVANDQNLTEDARNIAKELIEKRMCDTKKRDIETLEAEGSSTSKKKKITQSITNEEVVRQIINVNIFMVLNELMPDYEYSMRKVPGDGIPDYTCYCLEIKRVHILSEIGPGLLSDFYKMNPRVKNVVQQIYYYMSENQLQYGILSTYDEHWFVKRDHQDLYITEPLLLGSTSPTVLEAYAFLAQLAKERPFQNIQTLFKTIMGKSKIETKYRVL</sequence>
<accession>U9ULK1</accession>
<dbReference type="EMBL" id="KI277231">
    <property type="protein sequence ID" value="ESA20542.1"/>
    <property type="molecule type" value="Genomic_DNA"/>
</dbReference>